<sequence>MKSHQARSFSSSSFRKQKGTSPTRCVCCSKNHSVEECDKFKEMTLTEREQVIKNKGLCKGCLKRSHLRRNCVRRQTCDVCRGQHPTILHKFKNEEPSPDGKHNEGIPNKEVQTTVTHSHCSNTAAVDEGECVSSILPVLVKYNQSDEILTYALLDEQSDACFMTDALKTKLGASGTNIKLEFATILDRGTVNSERLTGVTIRGLNQDEGIKLPATYTRECIPVTVSQIPTPETVNEWPHLQKVKTQLSPRLSVEVGLLIGATCPKALTPLEVIPGTKENDPYAVRTALGWGVIGVTRQGSETTTKKRFVFKSTTKEIIQVLERDFIDLPGLDQKMSVDDANFIKRMDEGVQIVDGRVQLPLPFKEQPQLQNNRSAAMKRLMNLKHKMVKKPAFAEKYKDFMAENYYEIEPTIHAHIADDDVEVRRTKVFLNQTNMQLIPDILKRVSSWTKAKRVIATCMIFVQKLKGVKRTNDITVEDLTRAENVIIKNSQESEFKDLNKLERLDPIKDEDNLIRVGGRLKEFMLPREIKHPVILPNKEAEATINSRPLCTTSDTSLEPLIPAHLLTLKMSTVYPPPGNFQRDGKFSRKLWRRVQHVSEMFWGRWRKEYVASLQQRQKWSKVKRNVAVGDIVLLCDEQLPRNQWELARVTSVKSSDDGLVRSVTLFVGRRKISLDRPISKIVVLIPEEEQ</sequence>
<dbReference type="OrthoDB" id="6152067at2759"/>
<dbReference type="AlphaFoldDB" id="A0A9Q1H9J0"/>
<dbReference type="PANTHER" id="PTHR47331">
    <property type="entry name" value="PHD-TYPE DOMAIN-CONTAINING PROTEIN"/>
    <property type="match status" value="1"/>
</dbReference>
<dbReference type="EMBL" id="JAIZAY010000008">
    <property type="protein sequence ID" value="KAJ8037483.1"/>
    <property type="molecule type" value="Genomic_DNA"/>
</dbReference>
<accession>A0A9Q1H9J0</accession>
<dbReference type="InterPro" id="IPR040676">
    <property type="entry name" value="DUF5641"/>
</dbReference>
<reference evidence="3" key="1">
    <citation type="submission" date="2021-10" db="EMBL/GenBank/DDBJ databases">
        <title>Tropical sea cucumber genome reveals ecological adaptation and Cuvierian tubules defense mechanism.</title>
        <authorList>
            <person name="Chen T."/>
        </authorList>
    </citation>
    <scope>NUCLEOTIDE SEQUENCE</scope>
    <source>
        <strain evidence="3">Nanhai2018</strain>
        <tissue evidence="3">Muscle</tissue>
    </source>
</reference>
<proteinExistence type="predicted"/>
<evidence type="ECO:0000259" key="2">
    <source>
        <dbReference type="Pfam" id="PF18701"/>
    </source>
</evidence>
<evidence type="ECO:0000313" key="4">
    <source>
        <dbReference type="Proteomes" id="UP001152320"/>
    </source>
</evidence>
<evidence type="ECO:0000256" key="1">
    <source>
        <dbReference type="SAM" id="MobiDB-lite"/>
    </source>
</evidence>
<feature type="domain" description="DUF5641" evidence="2">
    <location>
        <begin position="590"/>
        <end position="684"/>
    </location>
</feature>
<protein>
    <recommendedName>
        <fullName evidence="2">DUF5641 domain-containing protein</fullName>
    </recommendedName>
</protein>
<gene>
    <name evidence="3" type="ORF">HOLleu_18308</name>
</gene>
<dbReference type="PANTHER" id="PTHR47331:SF5">
    <property type="entry name" value="RIBONUCLEASE H"/>
    <property type="match status" value="1"/>
</dbReference>
<dbReference type="Proteomes" id="UP001152320">
    <property type="component" value="Chromosome 8"/>
</dbReference>
<evidence type="ECO:0000313" key="3">
    <source>
        <dbReference type="EMBL" id="KAJ8037483.1"/>
    </source>
</evidence>
<dbReference type="Pfam" id="PF18701">
    <property type="entry name" value="DUF5641"/>
    <property type="match status" value="1"/>
</dbReference>
<organism evidence="3 4">
    <name type="scientific">Holothuria leucospilota</name>
    <name type="common">Black long sea cucumber</name>
    <name type="synonym">Mertensiothuria leucospilota</name>
    <dbReference type="NCBI Taxonomy" id="206669"/>
    <lineage>
        <taxon>Eukaryota</taxon>
        <taxon>Metazoa</taxon>
        <taxon>Echinodermata</taxon>
        <taxon>Eleutherozoa</taxon>
        <taxon>Echinozoa</taxon>
        <taxon>Holothuroidea</taxon>
        <taxon>Aspidochirotacea</taxon>
        <taxon>Aspidochirotida</taxon>
        <taxon>Holothuriidae</taxon>
        <taxon>Holothuria</taxon>
    </lineage>
</organism>
<feature type="region of interest" description="Disordered" evidence="1">
    <location>
        <begin position="1"/>
        <end position="24"/>
    </location>
</feature>
<keyword evidence="4" id="KW-1185">Reference proteome</keyword>
<comment type="caution">
    <text evidence="3">The sequence shown here is derived from an EMBL/GenBank/DDBJ whole genome shotgun (WGS) entry which is preliminary data.</text>
</comment>
<name>A0A9Q1H9J0_HOLLE</name>